<sequence>LVLNPSRNGKVADNKPVSSRAGPNWRSGAEYHHYCPPGVRPVLASGTSTSSLANIPGSSRKKGSVDIQPTNILLDENLHIKLSDFQGQYLSSEDGDVMLAGWSGEPCRYFCPRKDESEADWQTDLFALGSSIYFIVTGHEVFSDIVAGEAGWDEKLRSRFASGVFPDSHTCATITRKCWKRQYTSASEVWKDINAVPAFIVHPCPLP</sequence>
<gene>
    <name evidence="2" type="ORF">TPAR_08838</name>
</gene>
<dbReference type="EMBL" id="PKSG01001121">
    <property type="protein sequence ID" value="POR30946.1"/>
    <property type="molecule type" value="Genomic_DNA"/>
</dbReference>
<keyword evidence="2" id="KW-0723">Serine/threonine-protein kinase</keyword>
<dbReference type="GO" id="GO:0004674">
    <property type="term" value="F:protein serine/threonine kinase activity"/>
    <property type="evidence" value="ECO:0007669"/>
    <property type="project" value="UniProtKB-KW"/>
</dbReference>
<dbReference type="AlphaFoldDB" id="A0A2S4KL53"/>
<feature type="region of interest" description="Disordered" evidence="1">
    <location>
        <begin position="1"/>
        <end position="23"/>
    </location>
</feature>
<feature type="non-terminal residue" evidence="2">
    <location>
        <position position="1"/>
    </location>
</feature>
<evidence type="ECO:0000256" key="1">
    <source>
        <dbReference type="SAM" id="MobiDB-lite"/>
    </source>
</evidence>
<keyword evidence="2" id="KW-0808">Transferase</keyword>
<dbReference type="Proteomes" id="UP000237481">
    <property type="component" value="Unassembled WGS sequence"/>
</dbReference>
<dbReference type="STRING" id="94208.A0A2S4KL53"/>
<keyword evidence="3" id="KW-1185">Reference proteome</keyword>
<keyword evidence="2" id="KW-0418">Kinase</keyword>
<name>A0A2S4KL53_9HYPO</name>
<reference evidence="2 3" key="1">
    <citation type="submission" date="2018-01" db="EMBL/GenBank/DDBJ databases">
        <title>Harnessing the power of phylogenomics to disentangle the directionality and signatures of interkingdom host jumping in the parasitic fungal genus Tolypocladium.</title>
        <authorList>
            <person name="Quandt C.A."/>
            <person name="Patterson W."/>
            <person name="Spatafora J.W."/>
        </authorList>
    </citation>
    <scope>NUCLEOTIDE SEQUENCE [LARGE SCALE GENOMIC DNA]</scope>
    <source>
        <strain evidence="2 3">NRBC 100945</strain>
    </source>
</reference>
<evidence type="ECO:0000313" key="3">
    <source>
        <dbReference type="Proteomes" id="UP000237481"/>
    </source>
</evidence>
<dbReference type="InterPro" id="IPR011009">
    <property type="entry name" value="Kinase-like_dom_sf"/>
</dbReference>
<comment type="caution">
    <text evidence="2">The sequence shown here is derived from an EMBL/GenBank/DDBJ whole genome shotgun (WGS) entry which is preliminary data.</text>
</comment>
<dbReference type="OrthoDB" id="1668230at2759"/>
<dbReference type="Gene3D" id="1.10.510.10">
    <property type="entry name" value="Transferase(Phosphotransferase) domain 1"/>
    <property type="match status" value="1"/>
</dbReference>
<evidence type="ECO:0000313" key="2">
    <source>
        <dbReference type="EMBL" id="POR30946.1"/>
    </source>
</evidence>
<dbReference type="SUPFAM" id="SSF56112">
    <property type="entry name" value="Protein kinase-like (PK-like)"/>
    <property type="match status" value="1"/>
</dbReference>
<accession>A0A2S4KL53</accession>
<proteinExistence type="predicted"/>
<organism evidence="2 3">
    <name type="scientific">Tolypocladium paradoxum</name>
    <dbReference type="NCBI Taxonomy" id="94208"/>
    <lineage>
        <taxon>Eukaryota</taxon>
        <taxon>Fungi</taxon>
        <taxon>Dikarya</taxon>
        <taxon>Ascomycota</taxon>
        <taxon>Pezizomycotina</taxon>
        <taxon>Sordariomycetes</taxon>
        <taxon>Hypocreomycetidae</taxon>
        <taxon>Hypocreales</taxon>
        <taxon>Ophiocordycipitaceae</taxon>
        <taxon>Tolypocladium</taxon>
    </lineage>
</organism>
<protein>
    <submittedName>
        <fullName evidence="2">Serine/threonine protein kinase</fullName>
    </submittedName>
</protein>